<dbReference type="GO" id="GO:0004519">
    <property type="term" value="F:endonuclease activity"/>
    <property type="evidence" value="ECO:0007669"/>
    <property type="project" value="UniProtKB-KW"/>
</dbReference>
<keyword evidence="4" id="KW-0255">Endonuclease</keyword>
<evidence type="ECO:0000313" key="5">
    <source>
        <dbReference type="Proteomes" id="UP000186132"/>
    </source>
</evidence>
<evidence type="ECO:0000256" key="2">
    <source>
        <dbReference type="HAMAP-Rule" id="MF_00048"/>
    </source>
</evidence>
<evidence type="ECO:0000313" key="4">
    <source>
        <dbReference type="EMBL" id="SHF52406.1"/>
    </source>
</evidence>
<dbReference type="InterPro" id="IPR011856">
    <property type="entry name" value="tRNA_endonuc-like_dom_sf"/>
</dbReference>
<keyword evidence="4" id="KW-0540">Nuclease</keyword>
<dbReference type="InterPro" id="IPR003509">
    <property type="entry name" value="UPF0102_YraN-like"/>
</dbReference>
<dbReference type="NCBIfam" id="TIGR00252">
    <property type="entry name" value="YraN family protein"/>
    <property type="match status" value="1"/>
</dbReference>
<dbReference type="GO" id="GO:0003676">
    <property type="term" value="F:nucleic acid binding"/>
    <property type="evidence" value="ECO:0007669"/>
    <property type="project" value="InterPro"/>
</dbReference>
<accession>A0A1M5CCK1</accession>
<evidence type="ECO:0000256" key="1">
    <source>
        <dbReference type="ARBA" id="ARBA00006738"/>
    </source>
</evidence>
<dbReference type="SUPFAM" id="SSF52980">
    <property type="entry name" value="Restriction endonuclease-like"/>
    <property type="match status" value="1"/>
</dbReference>
<dbReference type="PANTHER" id="PTHR34039">
    <property type="entry name" value="UPF0102 PROTEIN YRAN"/>
    <property type="match status" value="1"/>
</dbReference>
<keyword evidence="4" id="KW-0378">Hydrolase</keyword>
<sequence length="157" mass="17134">MTPPAALWFADPPGRASSTGEATGARRTASARHRGAMRVKDAVGRFGEQVAVEHLEAAGLVVVDRNWRCRDGELDVVAHDGAELVFVEVKTRSSRAYGTPAQAVDRVKAARIRRLALAWLAERRAGGERSWPVLRFDVVTVVRRPGGLDVEHLRGAF</sequence>
<dbReference type="CDD" id="cd20736">
    <property type="entry name" value="PoNe_Nuclease"/>
    <property type="match status" value="1"/>
</dbReference>
<dbReference type="NCBIfam" id="NF009154">
    <property type="entry name" value="PRK12497.3-3"/>
    <property type="match status" value="1"/>
</dbReference>
<dbReference type="InterPro" id="IPR011335">
    <property type="entry name" value="Restrct_endonuc-II-like"/>
</dbReference>
<dbReference type="PANTHER" id="PTHR34039:SF1">
    <property type="entry name" value="UPF0102 PROTEIN YRAN"/>
    <property type="match status" value="1"/>
</dbReference>
<dbReference type="NCBIfam" id="NF009150">
    <property type="entry name" value="PRK12497.1-3"/>
    <property type="match status" value="1"/>
</dbReference>
<dbReference type="STRING" id="1206085.SAMN05443575_0190"/>
<proteinExistence type="inferred from homology"/>
<dbReference type="EMBL" id="FQVU01000001">
    <property type="protein sequence ID" value="SHF52406.1"/>
    <property type="molecule type" value="Genomic_DNA"/>
</dbReference>
<protein>
    <recommendedName>
        <fullName evidence="2">UPF0102 protein SAMN05443575_0190</fullName>
    </recommendedName>
</protein>
<dbReference type="Proteomes" id="UP000186132">
    <property type="component" value="Unassembled WGS sequence"/>
</dbReference>
<dbReference type="AlphaFoldDB" id="A0A1M5CCK1"/>
<dbReference type="Gene3D" id="3.40.1350.10">
    <property type="match status" value="1"/>
</dbReference>
<dbReference type="HAMAP" id="MF_00048">
    <property type="entry name" value="UPF0102"/>
    <property type="match status" value="1"/>
</dbReference>
<organism evidence="4 5">
    <name type="scientific">Jatrophihabitans endophyticus</name>
    <dbReference type="NCBI Taxonomy" id="1206085"/>
    <lineage>
        <taxon>Bacteria</taxon>
        <taxon>Bacillati</taxon>
        <taxon>Actinomycetota</taxon>
        <taxon>Actinomycetes</taxon>
        <taxon>Jatrophihabitantales</taxon>
        <taxon>Jatrophihabitantaceae</taxon>
        <taxon>Jatrophihabitans</taxon>
    </lineage>
</organism>
<gene>
    <name evidence="4" type="ORF">SAMN05443575_0190</name>
</gene>
<dbReference type="Pfam" id="PF02021">
    <property type="entry name" value="UPF0102"/>
    <property type="match status" value="1"/>
</dbReference>
<feature type="region of interest" description="Disordered" evidence="3">
    <location>
        <begin position="11"/>
        <end position="31"/>
    </location>
</feature>
<evidence type="ECO:0000256" key="3">
    <source>
        <dbReference type="SAM" id="MobiDB-lite"/>
    </source>
</evidence>
<reference evidence="4 5" key="1">
    <citation type="submission" date="2016-11" db="EMBL/GenBank/DDBJ databases">
        <authorList>
            <person name="Jaros S."/>
            <person name="Januszkiewicz K."/>
            <person name="Wedrychowicz H."/>
        </authorList>
    </citation>
    <scope>NUCLEOTIDE SEQUENCE [LARGE SCALE GENOMIC DNA]</scope>
    <source>
        <strain evidence="4 5">DSM 45627</strain>
    </source>
</reference>
<name>A0A1M5CCK1_9ACTN</name>
<comment type="similarity">
    <text evidence="1 2">Belongs to the UPF0102 family.</text>
</comment>
<keyword evidence="5" id="KW-1185">Reference proteome</keyword>